<comment type="caution">
    <text evidence="5">The sequence shown here is derived from an EMBL/GenBank/DDBJ whole genome shotgun (WGS) entry which is preliminary data.</text>
</comment>
<dbReference type="PANTHER" id="PTHR30483:SF6">
    <property type="entry name" value="PERIPLASMIC BINDING PROTEIN OF ABC TRANSPORTER FOR NATURAL AMINO ACIDS"/>
    <property type="match status" value="1"/>
</dbReference>
<evidence type="ECO:0000256" key="2">
    <source>
        <dbReference type="ARBA" id="ARBA00022729"/>
    </source>
</evidence>
<dbReference type="InterPro" id="IPR028081">
    <property type="entry name" value="Leu-bd"/>
</dbReference>
<dbReference type="RefSeq" id="WP_121624447.1">
    <property type="nucleotide sequence ID" value="NZ_JACIIW010000003.1"/>
</dbReference>
<evidence type="ECO:0000256" key="3">
    <source>
        <dbReference type="ARBA" id="ARBA00022970"/>
    </source>
</evidence>
<reference evidence="5 6" key="1">
    <citation type="submission" date="2018-10" db="EMBL/GenBank/DDBJ databases">
        <title>Xanthobacter tagetidis genome sequencing and assembly.</title>
        <authorList>
            <person name="Maclea K.S."/>
            <person name="Goen A.E."/>
            <person name="Fatima S.A."/>
        </authorList>
    </citation>
    <scope>NUCLEOTIDE SEQUENCE [LARGE SCALE GENOMIC DNA]</scope>
    <source>
        <strain evidence="5 6">ATCC 700314</strain>
    </source>
</reference>
<evidence type="ECO:0000259" key="4">
    <source>
        <dbReference type="Pfam" id="PF13458"/>
    </source>
</evidence>
<organism evidence="5 6">
    <name type="scientific">Xanthobacter tagetidis</name>
    <dbReference type="NCBI Taxonomy" id="60216"/>
    <lineage>
        <taxon>Bacteria</taxon>
        <taxon>Pseudomonadati</taxon>
        <taxon>Pseudomonadota</taxon>
        <taxon>Alphaproteobacteria</taxon>
        <taxon>Hyphomicrobiales</taxon>
        <taxon>Xanthobacteraceae</taxon>
        <taxon>Xanthobacter</taxon>
    </lineage>
</organism>
<dbReference type="AlphaFoldDB" id="A0A3L7A6F3"/>
<accession>A0A3L7A6F3</accession>
<dbReference type="Pfam" id="PF13458">
    <property type="entry name" value="Peripla_BP_6"/>
    <property type="match status" value="1"/>
</dbReference>
<dbReference type="GO" id="GO:0006865">
    <property type="term" value="P:amino acid transport"/>
    <property type="evidence" value="ECO:0007669"/>
    <property type="project" value="UniProtKB-KW"/>
</dbReference>
<keyword evidence="2" id="KW-0732">Signal</keyword>
<comment type="similarity">
    <text evidence="1">Belongs to the leucine-binding protein family.</text>
</comment>
<dbReference type="Proteomes" id="UP000269692">
    <property type="component" value="Unassembled WGS sequence"/>
</dbReference>
<dbReference type="InterPro" id="IPR028082">
    <property type="entry name" value="Peripla_BP_I"/>
</dbReference>
<proteinExistence type="inferred from homology"/>
<keyword evidence="3" id="KW-0813">Transport</keyword>
<name>A0A3L7A6F3_9HYPH</name>
<dbReference type="PROSITE" id="PS51318">
    <property type="entry name" value="TAT"/>
    <property type="match status" value="1"/>
</dbReference>
<dbReference type="OrthoDB" id="7235949at2"/>
<dbReference type="Gene3D" id="3.40.50.2300">
    <property type="match status" value="2"/>
</dbReference>
<gene>
    <name evidence="5" type="ORF">D9R14_16530</name>
</gene>
<dbReference type="SUPFAM" id="SSF53822">
    <property type="entry name" value="Periplasmic binding protein-like I"/>
    <property type="match status" value="1"/>
</dbReference>
<dbReference type="PANTHER" id="PTHR30483">
    <property type="entry name" value="LEUCINE-SPECIFIC-BINDING PROTEIN"/>
    <property type="match status" value="1"/>
</dbReference>
<protein>
    <submittedName>
        <fullName evidence="5">ABC transporter substrate-binding protein</fullName>
    </submittedName>
</protein>
<keyword evidence="3" id="KW-0029">Amino-acid transport</keyword>
<dbReference type="EMBL" id="RCTF01000014">
    <property type="protein sequence ID" value="RLP75889.1"/>
    <property type="molecule type" value="Genomic_DNA"/>
</dbReference>
<dbReference type="InterPro" id="IPR006311">
    <property type="entry name" value="TAT_signal"/>
</dbReference>
<keyword evidence="6" id="KW-1185">Reference proteome</keyword>
<evidence type="ECO:0000313" key="6">
    <source>
        <dbReference type="Proteomes" id="UP000269692"/>
    </source>
</evidence>
<dbReference type="InterPro" id="IPR051010">
    <property type="entry name" value="BCAA_transport"/>
</dbReference>
<sequence>MTDGKAKFPELSASPAPEASGLSRRSFLGHAIAGGVAAGTSYLGLTKDLYAQAGGPIYIGNHCELTGGFSSWGYWHDKAAKAAVKLVNDGGGIAGRKVELLTEDTESNPAVGSRKLRALIERGGANFVVGSVHSGVMLASIPVATELKTIYFSAGEATEATGSKGTRYSFRTGTDTYGLAAAGAPWAFANLGKTWTIISPDYAWGHSHYQEHKAVIEKLGGKVHPPIFVPLDAKDLVPYLAKIQQDTEVLFSVFFGAQSVAFYTQAKSMGLEKTMRMYSICGTMEAIAPADLQGAGEGVYLVENFPRMLKFKDDEFHKKHNEVMEIDDVDAREKTSTKVMAKSHAWQSWENVFALKEAIEKSGWKTKKDDLLVIEALEGLEMANSLGHPQGAKLLRKEDHSGIIDCYISRVIDNKFEVQKKVTREELGKAMPPRVDLSKMPA</sequence>
<evidence type="ECO:0000313" key="5">
    <source>
        <dbReference type="EMBL" id="RLP75889.1"/>
    </source>
</evidence>
<feature type="domain" description="Leucine-binding protein" evidence="4">
    <location>
        <begin position="56"/>
        <end position="412"/>
    </location>
</feature>
<evidence type="ECO:0000256" key="1">
    <source>
        <dbReference type="ARBA" id="ARBA00010062"/>
    </source>
</evidence>